<keyword evidence="8" id="KW-0143">Chaperone</keyword>
<dbReference type="Proteomes" id="UP000515163">
    <property type="component" value="Unplaced"/>
</dbReference>
<dbReference type="GO" id="GO:0005743">
    <property type="term" value="C:mitochondrial inner membrane"/>
    <property type="evidence" value="ECO:0007669"/>
    <property type="project" value="UniProtKB-SubCell"/>
</dbReference>
<evidence type="ECO:0000256" key="2">
    <source>
        <dbReference type="ARBA" id="ARBA00022723"/>
    </source>
</evidence>
<feature type="domain" description="Tim10-like" evidence="9">
    <location>
        <begin position="10"/>
        <end position="67"/>
    </location>
</feature>
<dbReference type="SUPFAM" id="SSF144122">
    <property type="entry name" value="Tim10-like"/>
    <property type="match status" value="1"/>
</dbReference>
<dbReference type="Pfam" id="PF02953">
    <property type="entry name" value="zf-Tim10_DDP"/>
    <property type="match status" value="1"/>
</dbReference>
<dbReference type="KEGG" id="aten:116286899"/>
<dbReference type="AlphaFoldDB" id="A0A6P8H104"/>
<keyword evidence="8" id="KW-0999">Mitochondrion inner membrane</keyword>
<dbReference type="GO" id="GO:0046872">
    <property type="term" value="F:metal ion binding"/>
    <property type="evidence" value="ECO:0007669"/>
    <property type="project" value="UniProtKB-KW"/>
</dbReference>
<dbReference type="FunCoup" id="A0A6P8H104">
    <property type="interactions" value="468"/>
</dbReference>
<dbReference type="InterPro" id="IPR035427">
    <property type="entry name" value="Tim10-like_dom_sf"/>
</dbReference>
<dbReference type="RefSeq" id="XP_031549353.1">
    <property type="nucleotide sequence ID" value="XM_031693493.1"/>
</dbReference>
<organism evidence="10 11">
    <name type="scientific">Actinia tenebrosa</name>
    <name type="common">Australian red waratah sea anemone</name>
    <dbReference type="NCBI Taxonomy" id="6105"/>
    <lineage>
        <taxon>Eukaryota</taxon>
        <taxon>Metazoa</taxon>
        <taxon>Cnidaria</taxon>
        <taxon>Anthozoa</taxon>
        <taxon>Hexacorallia</taxon>
        <taxon>Actiniaria</taxon>
        <taxon>Actiniidae</taxon>
        <taxon>Actinia</taxon>
    </lineage>
</organism>
<keyword evidence="8" id="KW-0472">Membrane</keyword>
<evidence type="ECO:0000256" key="1">
    <source>
        <dbReference type="ARBA" id="ARBA00022448"/>
    </source>
</evidence>
<keyword evidence="2" id="KW-0479">Metal-binding</keyword>
<proteinExistence type="inferred from homology"/>
<comment type="subcellular location">
    <subcellularLocation>
        <location evidence="8">Mitochondrion inner membrane</location>
        <topology evidence="8">Peripheral membrane protein</topology>
        <orientation evidence="8">Intermembrane side</orientation>
    </subcellularLocation>
</comment>
<evidence type="ECO:0000313" key="10">
    <source>
        <dbReference type="Proteomes" id="UP000515163"/>
    </source>
</evidence>
<evidence type="ECO:0000259" key="9">
    <source>
        <dbReference type="Pfam" id="PF02953"/>
    </source>
</evidence>
<comment type="domain">
    <text evidence="8">The twin CX3C motif contains 4 conserved Cys residues that form 2 disulfide bonds in the mitochondrial intermembrane space.</text>
</comment>
<evidence type="ECO:0000256" key="4">
    <source>
        <dbReference type="ARBA" id="ARBA00022927"/>
    </source>
</evidence>
<keyword evidence="5 8" id="KW-0811">Translocation</keyword>
<dbReference type="InterPro" id="IPR004217">
    <property type="entry name" value="Tim10-like"/>
</dbReference>
<keyword evidence="3" id="KW-0862">Zinc</keyword>
<evidence type="ECO:0000256" key="6">
    <source>
        <dbReference type="ARBA" id="ARBA00023128"/>
    </source>
</evidence>
<keyword evidence="7 8" id="KW-1015">Disulfide bond</keyword>
<evidence type="ECO:0000256" key="3">
    <source>
        <dbReference type="ARBA" id="ARBA00022833"/>
    </source>
</evidence>
<dbReference type="GeneID" id="116286899"/>
<accession>A0A6P8H104</accession>
<keyword evidence="4 8" id="KW-0653">Protein transport</keyword>
<comment type="similarity">
    <text evidence="8">Belongs to the small Tim family.</text>
</comment>
<dbReference type="PANTHER" id="PTHR13172">
    <property type="entry name" value="MITOCHONDRIAL IMPORT INNER MEMBRANE TRANSLOCASE SUBUNIT TIM9B"/>
    <property type="match status" value="1"/>
</dbReference>
<protein>
    <recommendedName>
        <fullName evidence="8">Mitochondrial import inner membrane translocase subunit</fullName>
    </recommendedName>
</protein>
<reference evidence="11" key="1">
    <citation type="submission" date="2025-08" db="UniProtKB">
        <authorList>
            <consortium name="RefSeq"/>
        </authorList>
    </citation>
    <scope>IDENTIFICATION</scope>
    <source>
        <tissue evidence="11">Tentacle</tissue>
    </source>
</reference>
<evidence type="ECO:0000313" key="11">
    <source>
        <dbReference type="RefSeq" id="XP_031549353.1"/>
    </source>
</evidence>
<evidence type="ECO:0000256" key="5">
    <source>
        <dbReference type="ARBA" id="ARBA00023010"/>
    </source>
</evidence>
<comment type="subunit">
    <text evidence="8">Heterohexamer.</text>
</comment>
<dbReference type="OrthoDB" id="1551503at2759"/>
<sequence>MNPPSAEAVAARNFREFLMLYNKLTENCFSSCITNLNQRSLTSEETSCVEVCSSKWVNLNHRQMSVFMEVGPLAEKRLGMGQPS</sequence>
<evidence type="ECO:0000256" key="8">
    <source>
        <dbReference type="RuleBase" id="RU367043"/>
    </source>
</evidence>
<dbReference type="GO" id="GO:0015031">
    <property type="term" value="P:protein transport"/>
    <property type="evidence" value="ECO:0007669"/>
    <property type="project" value="UniProtKB-KW"/>
</dbReference>
<keyword evidence="1 8" id="KW-0813">Transport</keyword>
<keyword evidence="10" id="KW-1185">Reference proteome</keyword>
<dbReference type="Gene3D" id="1.10.287.810">
    <property type="entry name" value="Mitochondrial import inner membrane translocase subunit tim13 like domains"/>
    <property type="match status" value="1"/>
</dbReference>
<dbReference type="InParanoid" id="A0A6P8H104"/>
<dbReference type="InterPro" id="IPR050673">
    <property type="entry name" value="Mito_inner_translocase_sub"/>
</dbReference>
<name>A0A6P8H104_ACTTE</name>
<comment type="function">
    <text evidence="8">Mitochondrial intermembrane chaperone that participates in the import and insertion of some multi-pass transmembrane proteins into the mitochondrial inner membrane. Also required for the transfer of beta-barrel precursors from the TOM complex to the sorting and assembly machinery (SAM complex) of the outer membrane. Acts as a chaperone-like protein that protects the hydrophobic precursors from aggregation and guide them through the mitochondrial intermembrane space.</text>
</comment>
<gene>
    <name evidence="11" type="primary">LOC116286899</name>
</gene>
<keyword evidence="6 8" id="KW-0496">Mitochondrion</keyword>
<evidence type="ECO:0000256" key="7">
    <source>
        <dbReference type="ARBA" id="ARBA00023157"/>
    </source>
</evidence>